<organism evidence="2 3">
    <name type="scientific">Vibrio marinisediminis</name>
    <dbReference type="NCBI Taxonomy" id="2758441"/>
    <lineage>
        <taxon>Bacteria</taxon>
        <taxon>Pseudomonadati</taxon>
        <taxon>Pseudomonadota</taxon>
        <taxon>Gammaproteobacteria</taxon>
        <taxon>Vibrionales</taxon>
        <taxon>Vibrionaceae</taxon>
        <taxon>Vibrio</taxon>
    </lineage>
</organism>
<accession>A0A7W2IS82</accession>
<protein>
    <submittedName>
        <fullName evidence="2">Uncharacterized protein</fullName>
    </submittedName>
</protein>
<dbReference type="RefSeq" id="WP_182105930.1">
    <property type="nucleotide sequence ID" value="NZ_JACFYF010000001.1"/>
</dbReference>
<keyword evidence="3" id="KW-1185">Reference proteome</keyword>
<dbReference type="Proteomes" id="UP000571701">
    <property type="component" value="Unassembled WGS sequence"/>
</dbReference>
<evidence type="ECO:0000313" key="3">
    <source>
        <dbReference type="Proteomes" id="UP000571701"/>
    </source>
</evidence>
<comment type="caution">
    <text evidence="2">The sequence shown here is derived from an EMBL/GenBank/DDBJ whole genome shotgun (WGS) entry which is preliminary data.</text>
</comment>
<evidence type="ECO:0000313" key="2">
    <source>
        <dbReference type="EMBL" id="MBA5761064.1"/>
    </source>
</evidence>
<proteinExistence type="predicted"/>
<evidence type="ECO:0000256" key="1">
    <source>
        <dbReference type="SAM" id="SignalP"/>
    </source>
</evidence>
<gene>
    <name evidence="2" type="ORF">H2O73_01815</name>
</gene>
<dbReference type="PROSITE" id="PS51257">
    <property type="entry name" value="PROKAR_LIPOPROTEIN"/>
    <property type="match status" value="1"/>
</dbReference>
<feature type="signal peptide" evidence="1">
    <location>
        <begin position="1"/>
        <end position="27"/>
    </location>
</feature>
<keyword evidence="1" id="KW-0732">Signal</keyword>
<sequence>MNRRKLLVQLIINTVLSCGLLSFPTKADTNIILENGLTFFSDGTQIIQNEHTSIIKFNDGRISDDVSVISKYLKNSADITRVLKTSDNIAIDFNRLIIARENTGLIGYDGTEVTIVYGNTGKPIESYDSKGEIRKFIYDNNGELSHTDSSIFGLKTIVQ</sequence>
<dbReference type="EMBL" id="JACFYF010000001">
    <property type="protein sequence ID" value="MBA5761064.1"/>
    <property type="molecule type" value="Genomic_DNA"/>
</dbReference>
<feature type="chain" id="PRO_5031317164" evidence="1">
    <location>
        <begin position="28"/>
        <end position="159"/>
    </location>
</feature>
<name>A0A7W2IS82_9VIBR</name>
<dbReference type="AlphaFoldDB" id="A0A7W2IS82"/>
<reference evidence="2 3" key="1">
    <citation type="submission" date="2020-07" db="EMBL/GenBank/DDBJ databases">
        <title>Vibrio marinisediminis sp. nov., isolated from marine sediment.</title>
        <authorList>
            <person name="Ji X."/>
        </authorList>
    </citation>
    <scope>NUCLEOTIDE SEQUENCE [LARGE SCALE GENOMIC DNA]</scope>
    <source>
        <strain evidence="2 3">404</strain>
    </source>
</reference>